<dbReference type="Gene3D" id="2.170.130.10">
    <property type="entry name" value="TonB-dependent receptor, plug domain"/>
    <property type="match status" value="1"/>
</dbReference>
<keyword evidence="3" id="KW-1185">Reference proteome</keyword>
<dbReference type="RefSeq" id="WP_125239433.1">
    <property type="nucleotide sequence ID" value="NZ_RQYF01000041.1"/>
</dbReference>
<protein>
    <recommendedName>
        <fullName evidence="1">TonB-dependent receptor plug domain-containing protein</fullName>
    </recommendedName>
</protein>
<evidence type="ECO:0000313" key="3">
    <source>
        <dbReference type="Proteomes" id="UP000279562"/>
    </source>
</evidence>
<dbReference type="EMBL" id="RQYF01000041">
    <property type="protein sequence ID" value="RRD90017.1"/>
    <property type="molecule type" value="Genomic_DNA"/>
</dbReference>
<proteinExistence type="predicted"/>
<dbReference type="AlphaFoldDB" id="A0A3P2A3K4"/>
<name>A0A3P2A3K4_9BACE</name>
<dbReference type="Proteomes" id="UP000279562">
    <property type="component" value="Unassembled WGS sequence"/>
</dbReference>
<sequence length="641" mass="72072">MRSRTFFLVLSGLLLIHPLFAQKYMTDTVRLKFHIDSIALEEVVVKGRKTPVANSRWSDIHPVELVTVGGANGDLYKALQTLPGTQVQGETGELLVRGGSSRETQTFIDGMHVLNSYTSNGINTPARSRYSTFMFSGVSLASGGAPQEYGEALSAVLPLETKDYSRVDKVGMNASVVGVGGGGTKTFRGGSLSVDLNYQNLGLYDEIYSGRKDFEKPYRMFSAATQFRYVLSDAGLLKIYAQYDRTDFSVYEGDTRSLFALGEDNVYVNATYRKHTSGGWSRFAGMAYSYYNRKIDGAVVSGDNWSERQQELHLKAKASKRLSSVFRIDMGVESYIRGYENRYLLGEIKENNHLCPVVCAGFFSATYYPWEQWKAELSFRTEYVSLNRKMNFSPRLAVNYYGSNVILSGTIGRYTQLPENSYLIRRRDLLSEVCMQYNLGAQYEDGGRFCKAELYYKDYDRLALEETGVDAKVGHLTSGGYGYSKGVDLFFRDGASFKSLEYRLSYTYNIVKRKYRIYRELTTPQYATRHNAALVVKYSLPRLRSIIGLTNRFSSGRPYHNPALPGLMNDEVKPYNSLDVGVTFLANKKVIIHASATNILCRKNEFGKVDGKAILASADHFFYVGVYVTLGKKAAYDVSNF</sequence>
<comment type="caution">
    <text evidence="2">The sequence shown here is derived from an EMBL/GenBank/DDBJ whole genome shotgun (WGS) entry which is preliminary data.</text>
</comment>
<organism evidence="2 3">
    <name type="scientific">Prevotella heparinolytica</name>
    <dbReference type="NCBI Taxonomy" id="28113"/>
    <lineage>
        <taxon>Bacteria</taxon>
        <taxon>Pseudomonadati</taxon>
        <taxon>Bacteroidota</taxon>
        <taxon>Bacteroidia</taxon>
        <taxon>Bacteroidales</taxon>
        <taxon>Bacteroidaceae</taxon>
        <taxon>Bacteroides</taxon>
    </lineage>
</organism>
<evidence type="ECO:0000259" key="1">
    <source>
        <dbReference type="Pfam" id="PF07715"/>
    </source>
</evidence>
<dbReference type="InterPro" id="IPR037066">
    <property type="entry name" value="Plug_dom_sf"/>
</dbReference>
<reference evidence="2 3" key="1">
    <citation type="submission" date="2018-11" db="EMBL/GenBank/DDBJ databases">
        <title>Genomes From Bacteria Associated with the Canine Oral Cavity: a Test Case for Automated Genome-Based Taxonomic Assignment.</title>
        <authorList>
            <person name="Coil D.A."/>
            <person name="Jospin G."/>
            <person name="Darling A.E."/>
            <person name="Wallis C."/>
            <person name="Davis I.J."/>
            <person name="Harris S."/>
            <person name="Eisen J.A."/>
            <person name="Holcombe L.J."/>
            <person name="O'Flynn C."/>
        </authorList>
    </citation>
    <scope>NUCLEOTIDE SEQUENCE [LARGE SCALE GENOMIC DNA]</scope>
    <source>
        <strain evidence="2 3">OH1047_COT-310</strain>
    </source>
</reference>
<feature type="domain" description="TonB-dependent receptor plug" evidence="1">
    <location>
        <begin position="72"/>
        <end position="151"/>
    </location>
</feature>
<accession>A0A3P2A3K4</accession>
<gene>
    <name evidence="2" type="ORF">EII33_08985</name>
</gene>
<dbReference type="InterPro" id="IPR012910">
    <property type="entry name" value="Plug_dom"/>
</dbReference>
<dbReference type="Pfam" id="PF07715">
    <property type="entry name" value="Plug"/>
    <property type="match status" value="1"/>
</dbReference>
<evidence type="ECO:0000313" key="2">
    <source>
        <dbReference type="EMBL" id="RRD90017.1"/>
    </source>
</evidence>
<dbReference type="SUPFAM" id="SSF56935">
    <property type="entry name" value="Porins"/>
    <property type="match status" value="1"/>
</dbReference>